<name>A0ABD0LST4_9CAEN</name>
<dbReference type="AlphaFoldDB" id="A0ABD0LST4"/>
<gene>
    <name evidence="1" type="ORF">BaRGS_00006160</name>
</gene>
<sequence length="96" mass="11317">MKIVRTGPNSRTKVKVKFFRSTHTDIFYVPTLEIRYTNTRMFPPTPGSSHSFQKELELDKLCGRRWKIRDEPPKEMNAHITSTSYQLVEEELLPFS</sequence>
<evidence type="ECO:0000313" key="1">
    <source>
        <dbReference type="EMBL" id="KAK7502585.1"/>
    </source>
</evidence>
<organism evidence="1 2">
    <name type="scientific">Batillaria attramentaria</name>
    <dbReference type="NCBI Taxonomy" id="370345"/>
    <lineage>
        <taxon>Eukaryota</taxon>
        <taxon>Metazoa</taxon>
        <taxon>Spiralia</taxon>
        <taxon>Lophotrochozoa</taxon>
        <taxon>Mollusca</taxon>
        <taxon>Gastropoda</taxon>
        <taxon>Caenogastropoda</taxon>
        <taxon>Sorbeoconcha</taxon>
        <taxon>Cerithioidea</taxon>
        <taxon>Batillariidae</taxon>
        <taxon>Batillaria</taxon>
    </lineage>
</organism>
<accession>A0ABD0LST4</accession>
<keyword evidence="2" id="KW-1185">Reference proteome</keyword>
<dbReference type="Proteomes" id="UP001519460">
    <property type="component" value="Unassembled WGS sequence"/>
</dbReference>
<evidence type="ECO:0000313" key="2">
    <source>
        <dbReference type="Proteomes" id="UP001519460"/>
    </source>
</evidence>
<proteinExistence type="predicted"/>
<dbReference type="EMBL" id="JACVVK020000025">
    <property type="protein sequence ID" value="KAK7502585.1"/>
    <property type="molecule type" value="Genomic_DNA"/>
</dbReference>
<comment type="caution">
    <text evidence="1">The sequence shown here is derived from an EMBL/GenBank/DDBJ whole genome shotgun (WGS) entry which is preliminary data.</text>
</comment>
<reference evidence="1 2" key="1">
    <citation type="journal article" date="2023" name="Sci. Data">
        <title>Genome assembly of the Korean intertidal mud-creeper Batillaria attramentaria.</title>
        <authorList>
            <person name="Patra A.K."/>
            <person name="Ho P.T."/>
            <person name="Jun S."/>
            <person name="Lee S.J."/>
            <person name="Kim Y."/>
            <person name="Won Y.J."/>
        </authorList>
    </citation>
    <scope>NUCLEOTIDE SEQUENCE [LARGE SCALE GENOMIC DNA]</scope>
    <source>
        <strain evidence="1">Wonlab-2016</strain>
    </source>
</reference>
<protein>
    <submittedName>
        <fullName evidence="1">Uncharacterized protein</fullName>
    </submittedName>
</protein>